<comment type="caution">
    <text evidence="1">The sequence shown here is derived from an EMBL/GenBank/DDBJ whole genome shotgun (WGS) entry which is preliminary data.</text>
</comment>
<reference evidence="1 2" key="1">
    <citation type="journal article" date="2017" name="ISME J.">
        <title>Energy and carbon metabolisms in a deep terrestrial subsurface fluid microbial community.</title>
        <authorList>
            <person name="Momper L."/>
            <person name="Jungbluth S.P."/>
            <person name="Lee M.D."/>
            <person name="Amend J.P."/>
        </authorList>
    </citation>
    <scope>NUCLEOTIDE SEQUENCE [LARGE SCALE GENOMIC DNA]</scope>
    <source>
        <strain evidence="1">SURF_29</strain>
    </source>
</reference>
<evidence type="ECO:0008006" key="3">
    <source>
        <dbReference type="Google" id="ProtNLM"/>
    </source>
</evidence>
<protein>
    <recommendedName>
        <fullName evidence="3">Sulfotransferase domain-containing protein</fullName>
    </recommendedName>
</protein>
<dbReference type="AlphaFoldDB" id="A0A419DDI1"/>
<evidence type="ECO:0000313" key="1">
    <source>
        <dbReference type="EMBL" id="RJO61117.1"/>
    </source>
</evidence>
<dbReference type="Gene3D" id="3.40.50.300">
    <property type="entry name" value="P-loop containing nucleotide triphosphate hydrolases"/>
    <property type="match status" value="1"/>
</dbReference>
<dbReference type="Proteomes" id="UP000285655">
    <property type="component" value="Unassembled WGS sequence"/>
</dbReference>
<dbReference type="SUPFAM" id="SSF52540">
    <property type="entry name" value="P-loop containing nucleoside triphosphate hydrolases"/>
    <property type="match status" value="1"/>
</dbReference>
<dbReference type="InterPro" id="IPR027417">
    <property type="entry name" value="P-loop_NTPase"/>
</dbReference>
<gene>
    <name evidence="1" type="ORF">C4544_03660</name>
</gene>
<evidence type="ECO:0000313" key="2">
    <source>
        <dbReference type="Proteomes" id="UP000285655"/>
    </source>
</evidence>
<name>A0A419DDI1_9BACT</name>
<sequence length="291" mass="34406">MFFVLSSGRSGSLTIASTLDSYGNCVCIHHREPELVIESTQYYYGEYPGSRIAEVLRDTRPNDTQNEIYGDVNLQYSLIVPIIEQVFPEGKYIWLIRDGRDVAASMYYRRWFDPEDLKVPNSYKRARLQGDLTGDFSPSEWQAMSRFAKCCWLWKKYNLIIESHLKGIDQEKWMSVRLDRLKLTLPDIAKFLGLINETNVIVERLNVAYQSVTYWERWNIEERKTFESICGEVMDKWFPEWRDRDGIWQKINSETPDKAGLLIYLKRQIVNLPLKARYKAGEIKKRILRQY</sequence>
<accession>A0A419DDI1</accession>
<proteinExistence type="predicted"/>
<dbReference type="EMBL" id="QZJW01000029">
    <property type="protein sequence ID" value="RJO61117.1"/>
    <property type="molecule type" value="Genomic_DNA"/>
</dbReference>
<organism evidence="1 2">
    <name type="scientific">candidate division WS5 bacterium</name>
    <dbReference type="NCBI Taxonomy" id="2093353"/>
    <lineage>
        <taxon>Bacteria</taxon>
        <taxon>candidate division WS5</taxon>
    </lineage>
</organism>